<reference evidence="1" key="1">
    <citation type="submission" date="2019-11" db="EMBL/GenBank/DDBJ databases">
        <title>Nori genome reveals adaptations in red seaweeds to the harsh intertidal environment.</title>
        <authorList>
            <person name="Wang D."/>
            <person name="Mao Y."/>
        </authorList>
    </citation>
    <scope>NUCLEOTIDE SEQUENCE</scope>
    <source>
        <tissue evidence="1">Gametophyte</tissue>
    </source>
</reference>
<evidence type="ECO:0000313" key="2">
    <source>
        <dbReference type="Proteomes" id="UP000798662"/>
    </source>
</evidence>
<gene>
    <name evidence="1" type="ORF">I4F81_011022</name>
</gene>
<comment type="caution">
    <text evidence="1">The sequence shown here is derived from an EMBL/GenBank/DDBJ whole genome shotgun (WGS) entry which is preliminary data.</text>
</comment>
<proteinExistence type="predicted"/>
<organism evidence="1 2">
    <name type="scientific">Pyropia yezoensis</name>
    <name type="common">Susabi-nori</name>
    <name type="synonym">Porphyra yezoensis</name>
    <dbReference type="NCBI Taxonomy" id="2788"/>
    <lineage>
        <taxon>Eukaryota</taxon>
        <taxon>Rhodophyta</taxon>
        <taxon>Bangiophyceae</taxon>
        <taxon>Bangiales</taxon>
        <taxon>Bangiaceae</taxon>
        <taxon>Pyropia</taxon>
    </lineage>
</organism>
<keyword evidence="2" id="KW-1185">Reference proteome</keyword>
<dbReference type="EMBL" id="CM020620">
    <property type="protein sequence ID" value="KAK1868536.1"/>
    <property type="molecule type" value="Genomic_DNA"/>
</dbReference>
<dbReference type="Proteomes" id="UP000798662">
    <property type="component" value="Chromosome 3"/>
</dbReference>
<sequence>MAFSPLVAAFAVSVAPVGGLRGSSTPPLRCRRPLSTVPPSALRLVTRMSTPPADGDSPPPASLSTAGKTACAAAFITFPTVAVSEYALLTTGCGLPPGPGGLIGAVEGIGYLAVAAVVVWSVATKVKTGKGLPAGPGGVLGAVEGLAWLLALGGLGAAAFVVWKFGGLPEAVPGAGSRCFPME</sequence>
<evidence type="ECO:0000313" key="1">
    <source>
        <dbReference type="EMBL" id="KAK1868536.1"/>
    </source>
</evidence>
<name>A0ACC3CFI0_PYRYE</name>
<protein>
    <submittedName>
        <fullName evidence="1">Uncharacterized protein</fullName>
    </submittedName>
</protein>
<accession>A0ACC3CFI0</accession>